<organism evidence="2 3">
    <name type="scientific">Nocardioides marmoribigeumensis</name>
    <dbReference type="NCBI Taxonomy" id="433649"/>
    <lineage>
        <taxon>Bacteria</taxon>
        <taxon>Bacillati</taxon>
        <taxon>Actinomycetota</taxon>
        <taxon>Actinomycetes</taxon>
        <taxon>Propionibacteriales</taxon>
        <taxon>Nocardioidaceae</taxon>
        <taxon>Nocardioides</taxon>
    </lineage>
</organism>
<dbReference type="GO" id="GO:0004519">
    <property type="term" value="F:endonuclease activity"/>
    <property type="evidence" value="ECO:0007669"/>
    <property type="project" value="UniProtKB-KW"/>
</dbReference>
<reference evidence="2 3" key="1">
    <citation type="submission" date="2023-07" db="EMBL/GenBank/DDBJ databases">
        <title>Sequencing the genomes of 1000 actinobacteria strains.</title>
        <authorList>
            <person name="Klenk H.-P."/>
        </authorList>
    </citation>
    <scope>NUCLEOTIDE SEQUENCE [LARGE SCALE GENOMIC DNA]</scope>
    <source>
        <strain evidence="2 3">DSM 19426</strain>
    </source>
</reference>
<keyword evidence="2" id="KW-0378">Hydrolase</keyword>
<dbReference type="EMBL" id="JAVDYG010000001">
    <property type="protein sequence ID" value="MDR7363368.1"/>
    <property type="molecule type" value="Genomic_DNA"/>
</dbReference>
<dbReference type="Pfam" id="PF13391">
    <property type="entry name" value="HNH_2"/>
    <property type="match status" value="1"/>
</dbReference>
<comment type="caution">
    <text evidence="2">The sequence shown here is derived from an EMBL/GenBank/DDBJ whole genome shotgun (WGS) entry which is preliminary data.</text>
</comment>
<feature type="domain" description="HNH nuclease" evidence="1">
    <location>
        <begin position="166"/>
        <end position="215"/>
    </location>
</feature>
<evidence type="ECO:0000313" key="2">
    <source>
        <dbReference type="EMBL" id="MDR7363368.1"/>
    </source>
</evidence>
<keyword evidence="2" id="KW-0540">Nuclease</keyword>
<evidence type="ECO:0000259" key="1">
    <source>
        <dbReference type="Pfam" id="PF13391"/>
    </source>
</evidence>
<evidence type="ECO:0000313" key="3">
    <source>
        <dbReference type="Proteomes" id="UP001183648"/>
    </source>
</evidence>
<keyword evidence="3" id="KW-1185">Reference proteome</keyword>
<accession>A0ABU2BY82</accession>
<dbReference type="InterPro" id="IPR003615">
    <property type="entry name" value="HNH_nuc"/>
</dbReference>
<keyword evidence="2" id="KW-0255">Endonuclease</keyword>
<dbReference type="RefSeq" id="WP_310303697.1">
    <property type="nucleotide sequence ID" value="NZ_BAAAPS010000003.1"/>
</dbReference>
<protein>
    <submittedName>
        <fullName evidence="2">Restriction endonuclease</fullName>
    </submittedName>
</protein>
<sequence length="274" mass="30830">MDYNWLRDFKYNGVQIPLMDRQRGIRKPAGMQAALAIRTTFTPPGGTPPYADSIGPDGLQRYKYRGDDPNHAENRALRRAGELKLPLIWFVGVAEGVYEPIYPVWVVNDEPAQLQFALAVDPAQRFLSPAATSDPDSRAYVERLTKARLHQRVFRTQIMLAYETRCAVCALRHDSLLDAAHIIADGQPDGLPVVPNGLALCKIHHAAYDGRILGIRPDLTLHVREDILAEVDGPMLRHGLQEMHDQRLMAIPKVKAARPDVDRLERRYQAFLAS</sequence>
<proteinExistence type="predicted"/>
<dbReference type="Proteomes" id="UP001183648">
    <property type="component" value="Unassembled WGS sequence"/>
</dbReference>
<name>A0ABU2BY82_9ACTN</name>
<gene>
    <name evidence="2" type="ORF">J2S63_002921</name>
</gene>